<organism evidence="4">
    <name type="scientific">Roseihalotalea indica</name>
    <dbReference type="NCBI Taxonomy" id="2867963"/>
    <lineage>
        <taxon>Bacteria</taxon>
        <taxon>Pseudomonadati</taxon>
        <taxon>Bacteroidota</taxon>
        <taxon>Cytophagia</taxon>
        <taxon>Cytophagales</taxon>
        <taxon>Catalimonadaceae</taxon>
        <taxon>Roseihalotalea</taxon>
    </lineage>
</organism>
<gene>
    <name evidence="4" type="ORF">K4G66_06775</name>
</gene>
<evidence type="ECO:0000259" key="3">
    <source>
        <dbReference type="Pfam" id="PF13505"/>
    </source>
</evidence>
<protein>
    <submittedName>
        <fullName evidence="4">Outer membrane beta-barrel protein</fullName>
    </submittedName>
</protein>
<evidence type="ECO:0000256" key="2">
    <source>
        <dbReference type="SAM" id="SignalP"/>
    </source>
</evidence>
<dbReference type="InterPro" id="IPR011250">
    <property type="entry name" value="OMP/PagP_B-barrel"/>
</dbReference>
<feature type="chain" id="PRO_5041432928" evidence="2">
    <location>
        <begin position="21"/>
        <end position="187"/>
    </location>
</feature>
<evidence type="ECO:0000256" key="1">
    <source>
        <dbReference type="ARBA" id="ARBA00022729"/>
    </source>
</evidence>
<dbReference type="Pfam" id="PF13505">
    <property type="entry name" value="OMP_b-brl"/>
    <property type="match status" value="1"/>
</dbReference>
<dbReference type="EMBL" id="CP120682">
    <property type="protein sequence ID" value="WKN38403.1"/>
    <property type="molecule type" value="Genomic_DNA"/>
</dbReference>
<dbReference type="InterPro" id="IPR027385">
    <property type="entry name" value="Beta-barrel_OMP"/>
</dbReference>
<keyword evidence="1 2" id="KW-0732">Signal</keyword>
<proteinExistence type="predicted"/>
<name>A0AA49GRW8_9BACT</name>
<dbReference type="Gene3D" id="2.40.160.20">
    <property type="match status" value="1"/>
</dbReference>
<feature type="signal peptide" evidence="2">
    <location>
        <begin position="1"/>
        <end position="20"/>
    </location>
</feature>
<reference evidence="4" key="1">
    <citation type="journal article" date="2023" name="Comput. Struct. Biotechnol. J.">
        <title>Discovery of a novel marine Bacteroidetes with a rich repertoire of carbohydrate-active enzymes.</title>
        <authorList>
            <person name="Chen B."/>
            <person name="Liu G."/>
            <person name="Chen Q."/>
            <person name="Wang H."/>
            <person name="Liu L."/>
            <person name="Tang K."/>
        </authorList>
    </citation>
    <scope>NUCLEOTIDE SEQUENCE</scope>
    <source>
        <strain evidence="4">TK19036</strain>
    </source>
</reference>
<accession>A0AA49GRW8</accession>
<dbReference type="SUPFAM" id="SSF56925">
    <property type="entry name" value="OMPA-like"/>
    <property type="match status" value="1"/>
</dbReference>
<sequence>MKPLFFSAIFVLGFITSSFAQVSLGAHVAPAFPLGTFGNTAQTGFGFDVEARYSSSSVPTMVSASIGLHSFALMSGGMNSGLNYNITPITFSLLYLLSEEAIQPYLGLGVGINRIAYEAGGFNVSDSHFGVAPTFGIQYASSEQIRFDANIKYQLIFANENGSNQRSIDYNVIYVPFNLGVFYSFGQ</sequence>
<dbReference type="AlphaFoldDB" id="A0AA49GRW8"/>
<reference evidence="4" key="2">
    <citation type="journal article" date="2024" name="Antonie Van Leeuwenhoek">
        <title>Roseihalotalea indica gen. nov., sp. nov., a halophilic Bacteroidetes from mesopelagic Southwest Indian Ocean with higher carbohydrate metabolic potential.</title>
        <authorList>
            <person name="Chen B."/>
            <person name="Zhang M."/>
            <person name="Lin D."/>
            <person name="Ye J."/>
            <person name="Tang K."/>
        </authorList>
    </citation>
    <scope>NUCLEOTIDE SEQUENCE</scope>
    <source>
        <strain evidence="4">TK19036</strain>
    </source>
</reference>
<feature type="domain" description="Outer membrane protein beta-barrel" evidence="3">
    <location>
        <begin position="9"/>
        <end position="175"/>
    </location>
</feature>
<evidence type="ECO:0000313" key="4">
    <source>
        <dbReference type="EMBL" id="WKN38403.1"/>
    </source>
</evidence>